<evidence type="ECO:0000256" key="7">
    <source>
        <dbReference type="RuleBase" id="RU362042"/>
    </source>
</evidence>
<dbReference type="SUPFAM" id="SSF51306">
    <property type="entry name" value="LexA/Signal peptidase"/>
    <property type="match status" value="1"/>
</dbReference>
<keyword evidence="7" id="KW-0645">Protease</keyword>
<name>A0A9J6NWK1_9CLOT</name>
<dbReference type="PRINTS" id="PR00727">
    <property type="entry name" value="LEADERPTASE"/>
</dbReference>
<dbReference type="GO" id="GO:0004252">
    <property type="term" value="F:serine-type endopeptidase activity"/>
    <property type="evidence" value="ECO:0007669"/>
    <property type="project" value="InterPro"/>
</dbReference>
<evidence type="ECO:0000256" key="1">
    <source>
        <dbReference type="ARBA" id="ARBA00000677"/>
    </source>
</evidence>
<organism evidence="9 10">
    <name type="scientific">Oceanirhabdus seepicola</name>
    <dbReference type="NCBI Taxonomy" id="2828781"/>
    <lineage>
        <taxon>Bacteria</taxon>
        <taxon>Bacillati</taxon>
        <taxon>Bacillota</taxon>
        <taxon>Clostridia</taxon>
        <taxon>Eubacteriales</taxon>
        <taxon>Clostridiaceae</taxon>
        <taxon>Oceanirhabdus</taxon>
    </lineage>
</organism>
<proteinExistence type="inferred from homology"/>
<keyword evidence="7" id="KW-0472">Membrane</keyword>
<evidence type="ECO:0000256" key="2">
    <source>
        <dbReference type="ARBA" id="ARBA00004401"/>
    </source>
</evidence>
<dbReference type="GO" id="GO:0009003">
    <property type="term" value="F:signal peptidase activity"/>
    <property type="evidence" value="ECO:0007669"/>
    <property type="project" value="UniProtKB-EC"/>
</dbReference>
<dbReference type="InterPro" id="IPR019757">
    <property type="entry name" value="Pept_S26A_signal_pept_1_Lys-AS"/>
</dbReference>
<keyword evidence="10" id="KW-1185">Reference proteome</keyword>
<protein>
    <recommendedName>
        <fullName evidence="4 7">Signal peptidase I</fullName>
        <ecNumber evidence="4 7">3.4.21.89</ecNumber>
    </recommendedName>
</protein>
<dbReference type="Proteomes" id="UP001056429">
    <property type="component" value="Unassembled WGS sequence"/>
</dbReference>
<dbReference type="Gene3D" id="2.10.109.10">
    <property type="entry name" value="Umud Fragment, subunit A"/>
    <property type="match status" value="1"/>
</dbReference>
<dbReference type="CDD" id="cd06530">
    <property type="entry name" value="S26_SPase_I"/>
    <property type="match status" value="1"/>
</dbReference>
<evidence type="ECO:0000256" key="6">
    <source>
        <dbReference type="PIRSR" id="PIRSR600223-1"/>
    </source>
</evidence>
<keyword evidence="5 7" id="KW-0378">Hydrolase</keyword>
<dbReference type="GO" id="GO:0005886">
    <property type="term" value="C:plasma membrane"/>
    <property type="evidence" value="ECO:0007669"/>
    <property type="project" value="UniProtKB-SubCell"/>
</dbReference>
<sequence>MKYILLEWGVPIVGAYIVFLILNKFVFFNIIVPTSSMEPTIMPSDRIMVTRIYNKSNIKRGDVIVFQSDELGEKLIKRVIGLPGDEIKITDSGEVYINGEIIHEEYVKKQVRTKEIYPGLRVGIYEVPNDSFLFLGDNRSNSKDSRYWNNPYIKKEKILGKARIIIFPFKRIQTF</sequence>
<keyword evidence="7" id="KW-1133">Transmembrane helix</keyword>
<comment type="caution">
    <text evidence="9">The sequence shown here is derived from an EMBL/GenBank/DDBJ whole genome shotgun (WGS) entry which is preliminary data.</text>
</comment>
<dbReference type="PROSITE" id="PS00760">
    <property type="entry name" value="SPASE_I_2"/>
    <property type="match status" value="1"/>
</dbReference>
<comment type="similarity">
    <text evidence="3 7">Belongs to the peptidase S26 family.</text>
</comment>
<feature type="active site" evidence="6">
    <location>
        <position position="77"/>
    </location>
</feature>
<dbReference type="InterPro" id="IPR000223">
    <property type="entry name" value="Pept_S26A_signal_pept_1"/>
</dbReference>
<accession>A0A9J6NWK1</accession>
<dbReference type="PANTHER" id="PTHR43390:SF1">
    <property type="entry name" value="CHLOROPLAST PROCESSING PEPTIDASE"/>
    <property type="match status" value="1"/>
</dbReference>
<dbReference type="InterPro" id="IPR019758">
    <property type="entry name" value="Pept_S26A_signal_pept_1_CS"/>
</dbReference>
<dbReference type="InterPro" id="IPR036286">
    <property type="entry name" value="LexA/Signal_pep-like_sf"/>
</dbReference>
<evidence type="ECO:0000256" key="3">
    <source>
        <dbReference type="ARBA" id="ARBA00009370"/>
    </source>
</evidence>
<dbReference type="AlphaFoldDB" id="A0A9J6NWK1"/>
<comment type="subcellular location">
    <subcellularLocation>
        <location evidence="2">Cell membrane</location>
        <topology evidence="2">Single-pass type II membrane protein</topology>
    </subcellularLocation>
    <subcellularLocation>
        <location evidence="7">Membrane</location>
        <topology evidence="7">Single-pass type II membrane protein</topology>
    </subcellularLocation>
</comment>
<reference evidence="9" key="2">
    <citation type="submission" date="2021-04" db="EMBL/GenBank/DDBJ databases">
        <authorList>
            <person name="Dong X."/>
        </authorList>
    </citation>
    <scope>NUCLEOTIDE SEQUENCE</scope>
    <source>
        <strain evidence="9">ZWT</strain>
    </source>
</reference>
<comment type="catalytic activity">
    <reaction evidence="1 7">
        <text>Cleavage of hydrophobic, N-terminal signal or leader sequences from secreted and periplasmic proteins.</text>
        <dbReference type="EC" id="3.4.21.89"/>
    </reaction>
</comment>
<evidence type="ECO:0000313" key="10">
    <source>
        <dbReference type="Proteomes" id="UP001056429"/>
    </source>
</evidence>
<dbReference type="EC" id="3.4.21.89" evidence="4 7"/>
<dbReference type="GO" id="GO:0006465">
    <property type="term" value="P:signal peptide processing"/>
    <property type="evidence" value="ECO:0007669"/>
    <property type="project" value="InterPro"/>
</dbReference>
<evidence type="ECO:0000256" key="4">
    <source>
        <dbReference type="ARBA" id="ARBA00013208"/>
    </source>
</evidence>
<evidence type="ECO:0000259" key="8">
    <source>
        <dbReference type="Pfam" id="PF10502"/>
    </source>
</evidence>
<dbReference type="Pfam" id="PF10502">
    <property type="entry name" value="Peptidase_S26"/>
    <property type="match status" value="1"/>
</dbReference>
<dbReference type="EMBL" id="JAGSOJ010000001">
    <property type="protein sequence ID" value="MCM1988428.1"/>
    <property type="molecule type" value="Genomic_DNA"/>
</dbReference>
<feature type="transmembrane region" description="Helical" evidence="7">
    <location>
        <begin position="12"/>
        <end position="32"/>
    </location>
</feature>
<gene>
    <name evidence="9" type="primary">lepB</name>
    <name evidence="9" type="ORF">KDK92_01665</name>
</gene>
<dbReference type="NCBIfam" id="TIGR02227">
    <property type="entry name" value="sigpep_I_bact"/>
    <property type="match status" value="1"/>
</dbReference>
<keyword evidence="7" id="KW-0812">Transmembrane</keyword>
<evidence type="ECO:0000256" key="5">
    <source>
        <dbReference type="ARBA" id="ARBA00022801"/>
    </source>
</evidence>
<dbReference type="PANTHER" id="PTHR43390">
    <property type="entry name" value="SIGNAL PEPTIDASE I"/>
    <property type="match status" value="1"/>
</dbReference>
<evidence type="ECO:0000313" key="9">
    <source>
        <dbReference type="EMBL" id="MCM1988428.1"/>
    </source>
</evidence>
<reference evidence="9" key="1">
    <citation type="journal article" date="2021" name="mSystems">
        <title>Bacteria and Archaea Synergistically Convert Glycine Betaine to Biogenic Methane in the Formosa Cold Seep of the South China Sea.</title>
        <authorList>
            <person name="Li L."/>
            <person name="Zhang W."/>
            <person name="Zhang S."/>
            <person name="Song L."/>
            <person name="Sun Q."/>
            <person name="Zhang H."/>
            <person name="Xiang H."/>
            <person name="Dong X."/>
        </authorList>
    </citation>
    <scope>NUCLEOTIDE SEQUENCE</scope>
    <source>
        <strain evidence="9">ZWT</strain>
    </source>
</reference>
<feature type="domain" description="Peptidase S26" evidence="8">
    <location>
        <begin position="6"/>
        <end position="166"/>
    </location>
</feature>
<feature type="active site" evidence="6">
    <location>
        <position position="36"/>
    </location>
</feature>
<dbReference type="InterPro" id="IPR019533">
    <property type="entry name" value="Peptidase_S26"/>
</dbReference>
<dbReference type="PROSITE" id="PS00761">
    <property type="entry name" value="SPASE_I_3"/>
    <property type="match status" value="1"/>
</dbReference>